<comment type="caution">
    <text evidence="12">The sequence shown here is derived from an EMBL/GenBank/DDBJ whole genome shotgun (WGS) entry which is preliminary data.</text>
</comment>
<gene>
    <name evidence="12" type="ORF">L195_g056087</name>
</gene>
<dbReference type="GO" id="GO:0016301">
    <property type="term" value="F:kinase activity"/>
    <property type="evidence" value="ECO:0007669"/>
    <property type="project" value="UniProtKB-KW"/>
</dbReference>
<keyword evidence="2" id="KW-0433">Leucine-rich repeat</keyword>
<keyword evidence="7" id="KW-0472">Membrane</keyword>
<dbReference type="EMBL" id="ASHM01104690">
    <property type="protein sequence ID" value="PNX68293.1"/>
    <property type="molecule type" value="Genomic_DNA"/>
</dbReference>
<dbReference type="Pfam" id="PF08263">
    <property type="entry name" value="LRRNT_2"/>
    <property type="match status" value="1"/>
</dbReference>
<name>A0A2K3KPX3_TRIPR</name>
<evidence type="ECO:0000256" key="10">
    <source>
        <dbReference type="SAM" id="SignalP"/>
    </source>
</evidence>
<dbReference type="STRING" id="57577.A0A2K3KPX3"/>
<accession>A0A2K3KPX3</accession>
<protein>
    <submittedName>
        <fullName evidence="12">Receptor protein kinase-like protein</fullName>
    </submittedName>
</protein>
<dbReference type="InterPro" id="IPR032675">
    <property type="entry name" value="LRR_dom_sf"/>
</dbReference>
<dbReference type="AlphaFoldDB" id="A0A2K3KPX3"/>
<evidence type="ECO:0000256" key="2">
    <source>
        <dbReference type="ARBA" id="ARBA00022614"/>
    </source>
</evidence>
<sequence length="84" mass="9742">MMRNFNILIFHALLVVFSIVGFNSATENEEMTCKESERRALLKFKQSLQDEFGMLSTWKDDPNADCCKWKGVQCNNQTGYVEKL</sequence>
<dbReference type="PANTHER" id="PTHR48063">
    <property type="entry name" value="LRR RECEPTOR-LIKE KINASE"/>
    <property type="match status" value="1"/>
</dbReference>
<keyword evidence="6" id="KW-1133">Transmembrane helix</keyword>
<feature type="chain" id="PRO_5014401122" evidence="10">
    <location>
        <begin position="26"/>
        <end position="84"/>
    </location>
</feature>
<keyword evidence="12" id="KW-0418">Kinase</keyword>
<evidence type="ECO:0000313" key="13">
    <source>
        <dbReference type="Proteomes" id="UP000236291"/>
    </source>
</evidence>
<evidence type="ECO:0000256" key="5">
    <source>
        <dbReference type="ARBA" id="ARBA00022737"/>
    </source>
</evidence>
<comment type="subcellular location">
    <subcellularLocation>
        <location evidence="1">Membrane</location>
        <topology evidence="1">Single-pass type I membrane protein</topology>
    </subcellularLocation>
</comment>
<evidence type="ECO:0000313" key="12">
    <source>
        <dbReference type="EMBL" id="PNX68293.1"/>
    </source>
</evidence>
<reference evidence="12 13" key="1">
    <citation type="journal article" date="2014" name="Am. J. Bot.">
        <title>Genome assembly and annotation for red clover (Trifolium pratense; Fabaceae).</title>
        <authorList>
            <person name="Istvanek J."/>
            <person name="Jaros M."/>
            <person name="Krenek A."/>
            <person name="Repkova J."/>
        </authorList>
    </citation>
    <scope>NUCLEOTIDE SEQUENCE [LARGE SCALE GENOMIC DNA]</scope>
    <source>
        <strain evidence="13">cv. Tatra</strain>
        <tissue evidence="12">Young leaves</tissue>
    </source>
</reference>
<evidence type="ECO:0000256" key="7">
    <source>
        <dbReference type="ARBA" id="ARBA00023136"/>
    </source>
</evidence>
<evidence type="ECO:0000259" key="11">
    <source>
        <dbReference type="Pfam" id="PF08263"/>
    </source>
</evidence>
<keyword evidence="5" id="KW-0677">Repeat</keyword>
<evidence type="ECO:0000256" key="8">
    <source>
        <dbReference type="ARBA" id="ARBA00023170"/>
    </source>
</evidence>
<dbReference type="Proteomes" id="UP000236291">
    <property type="component" value="Unassembled WGS sequence"/>
</dbReference>
<dbReference type="GO" id="GO:0016020">
    <property type="term" value="C:membrane"/>
    <property type="evidence" value="ECO:0007669"/>
    <property type="project" value="UniProtKB-SubCell"/>
</dbReference>
<keyword evidence="12" id="KW-0808">Transferase</keyword>
<feature type="domain" description="Leucine-rich repeat-containing N-terminal plant-type" evidence="11">
    <location>
        <begin position="36"/>
        <end position="75"/>
    </location>
</feature>
<feature type="signal peptide" evidence="10">
    <location>
        <begin position="1"/>
        <end position="25"/>
    </location>
</feature>
<dbReference type="InterPro" id="IPR013210">
    <property type="entry name" value="LRR_N_plant-typ"/>
</dbReference>
<keyword evidence="8 12" id="KW-0675">Receptor</keyword>
<reference evidence="12 13" key="2">
    <citation type="journal article" date="2017" name="Front. Plant Sci.">
        <title>Gene Classification and Mining of Molecular Markers Useful in Red Clover (Trifolium pratense) Breeding.</title>
        <authorList>
            <person name="Istvanek J."/>
            <person name="Dluhosova J."/>
            <person name="Dluhos P."/>
            <person name="Patkova L."/>
            <person name="Nedelnik J."/>
            <person name="Repkova J."/>
        </authorList>
    </citation>
    <scope>NUCLEOTIDE SEQUENCE [LARGE SCALE GENOMIC DNA]</scope>
    <source>
        <strain evidence="13">cv. Tatra</strain>
        <tissue evidence="12">Young leaves</tissue>
    </source>
</reference>
<proteinExistence type="predicted"/>
<dbReference type="PANTHER" id="PTHR48063:SF101">
    <property type="entry name" value="LRR RECEPTOR-LIKE SERINE_THREONINE-PROTEIN KINASE FLS2"/>
    <property type="match status" value="1"/>
</dbReference>
<evidence type="ECO:0000256" key="4">
    <source>
        <dbReference type="ARBA" id="ARBA00022729"/>
    </source>
</evidence>
<evidence type="ECO:0000256" key="3">
    <source>
        <dbReference type="ARBA" id="ARBA00022692"/>
    </source>
</evidence>
<dbReference type="Gene3D" id="3.80.10.10">
    <property type="entry name" value="Ribonuclease Inhibitor"/>
    <property type="match status" value="1"/>
</dbReference>
<evidence type="ECO:0000256" key="1">
    <source>
        <dbReference type="ARBA" id="ARBA00004479"/>
    </source>
</evidence>
<organism evidence="12 13">
    <name type="scientific">Trifolium pratense</name>
    <name type="common">Red clover</name>
    <dbReference type="NCBI Taxonomy" id="57577"/>
    <lineage>
        <taxon>Eukaryota</taxon>
        <taxon>Viridiplantae</taxon>
        <taxon>Streptophyta</taxon>
        <taxon>Embryophyta</taxon>
        <taxon>Tracheophyta</taxon>
        <taxon>Spermatophyta</taxon>
        <taxon>Magnoliopsida</taxon>
        <taxon>eudicotyledons</taxon>
        <taxon>Gunneridae</taxon>
        <taxon>Pentapetalae</taxon>
        <taxon>rosids</taxon>
        <taxon>fabids</taxon>
        <taxon>Fabales</taxon>
        <taxon>Fabaceae</taxon>
        <taxon>Papilionoideae</taxon>
        <taxon>50 kb inversion clade</taxon>
        <taxon>NPAAA clade</taxon>
        <taxon>Hologalegina</taxon>
        <taxon>IRL clade</taxon>
        <taxon>Trifolieae</taxon>
        <taxon>Trifolium</taxon>
    </lineage>
</organism>
<keyword evidence="4 10" id="KW-0732">Signal</keyword>
<feature type="non-terminal residue" evidence="12">
    <location>
        <position position="84"/>
    </location>
</feature>
<dbReference type="InterPro" id="IPR046956">
    <property type="entry name" value="RLP23-like"/>
</dbReference>
<keyword evidence="3" id="KW-0812">Transmembrane</keyword>
<keyword evidence="9" id="KW-0325">Glycoprotein</keyword>
<evidence type="ECO:0000256" key="6">
    <source>
        <dbReference type="ARBA" id="ARBA00022989"/>
    </source>
</evidence>
<evidence type="ECO:0000256" key="9">
    <source>
        <dbReference type="ARBA" id="ARBA00023180"/>
    </source>
</evidence>